<proteinExistence type="predicted"/>
<reference evidence="1" key="1">
    <citation type="submission" date="2020-08" db="EMBL/GenBank/DDBJ databases">
        <title>Genome public.</title>
        <authorList>
            <person name="Liu C."/>
            <person name="Sun Q."/>
        </authorList>
    </citation>
    <scope>NUCLEOTIDE SEQUENCE</scope>
    <source>
        <strain evidence="1">NSJ-31</strain>
    </source>
</reference>
<gene>
    <name evidence="1" type="ORF">H8711_00570</name>
</gene>
<evidence type="ECO:0000313" key="1">
    <source>
        <dbReference type="EMBL" id="MBC8545430.1"/>
    </source>
</evidence>
<dbReference type="Proteomes" id="UP000653127">
    <property type="component" value="Unassembled WGS sequence"/>
</dbReference>
<dbReference type="SUPFAM" id="SSF102405">
    <property type="entry name" value="MCP/YpsA-like"/>
    <property type="match status" value="1"/>
</dbReference>
<organism evidence="1 2">
    <name type="scientific">Ligaoa zhengdingensis</name>
    <dbReference type="NCBI Taxonomy" id="2763658"/>
    <lineage>
        <taxon>Bacteria</taxon>
        <taxon>Bacillati</taxon>
        <taxon>Bacillota</taxon>
        <taxon>Clostridia</taxon>
        <taxon>Eubacteriales</taxon>
        <taxon>Oscillospiraceae</taxon>
        <taxon>Ligaoa</taxon>
    </lineage>
</organism>
<sequence>MRVAVIGSRDICGLTPDFIIPYLPKNTTQLISGGAKGVDFLAQKVAEARSLPLLCLRPNYNRYGRRAPILRNYEICRHAELVLAFWNMNSPGTRSAILYCIRHGIPVRVIPVEK</sequence>
<dbReference type="RefSeq" id="WP_249281583.1">
    <property type="nucleotide sequence ID" value="NZ_JACRST010000001.1"/>
</dbReference>
<accession>A0A926DYA9</accession>
<keyword evidence="2" id="KW-1185">Reference proteome</keyword>
<evidence type="ECO:0008006" key="3">
    <source>
        <dbReference type="Google" id="ProtNLM"/>
    </source>
</evidence>
<dbReference type="AlphaFoldDB" id="A0A926DYA9"/>
<comment type="caution">
    <text evidence="1">The sequence shown here is derived from an EMBL/GenBank/DDBJ whole genome shotgun (WGS) entry which is preliminary data.</text>
</comment>
<dbReference type="EMBL" id="JACRST010000001">
    <property type="protein sequence ID" value="MBC8545430.1"/>
    <property type="molecule type" value="Genomic_DNA"/>
</dbReference>
<evidence type="ECO:0000313" key="2">
    <source>
        <dbReference type="Proteomes" id="UP000653127"/>
    </source>
</evidence>
<name>A0A926DYA9_9FIRM</name>
<protein>
    <recommendedName>
        <fullName evidence="3">DUF2493 domain-containing protein</fullName>
    </recommendedName>
</protein>